<organism evidence="6 7">
    <name type="scientific">Phanerochaete carnosa (strain HHB-10118-sp)</name>
    <name type="common">White-rot fungus</name>
    <name type="synonym">Peniophora carnosa</name>
    <dbReference type="NCBI Taxonomy" id="650164"/>
    <lineage>
        <taxon>Eukaryota</taxon>
        <taxon>Fungi</taxon>
        <taxon>Dikarya</taxon>
        <taxon>Basidiomycota</taxon>
        <taxon>Agaricomycotina</taxon>
        <taxon>Agaricomycetes</taxon>
        <taxon>Polyporales</taxon>
        <taxon>Phanerochaetaceae</taxon>
        <taxon>Phanerochaete</taxon>
    </lineage>
</organism>
<reference evidence="6 7" key="1">
    <citation type="journal article" date="2012" name="BMC Genomics">
        <title>Comparative genomics of the white-rot fungi, Phanerochaete carnosa and P. chrysosporium, to elucidate the genetic basis of the distinct wood types they colonize.</title>
        <authorList>
            <person name="Suzuki H."/>
            <person name="MacDonald J."/>
            <person name="Syed K."/>
            <person name="Salamov A."/>
            <person name="Hori C."/>
            <person name="Aerts A."/>
            <person name="Henrissat B."/>
            <person name="Wiebenga A."/>
            <person name="vanKuyk P.A."/>
            <person name="Barry K."/>
            <person name="Lindquist E."/>
            <person name="LaButti K."/>
            <person name="Lapidus A."/>
            <person name="Lucas S."/>
            <person name="Coutinho P."/>
            <person name="Gong Y."/>
            <person name="Samejima M."/>
            <person name="Mahadevan R."/>
            <person name="Abou-Zaid M."/>
            <person name="de Vries R.P."/>
            <person name="Igarashi K."/>
            <person name="Yadav J.S."/>
            <person name="Grigoriev I.V."/>
            <person name="Master E.R."/>
        </authorList>
    </citation>
    <scope>NUCLEOTIDE SEQUENCE [LARGE SCALE GENOMIC DNA]</scope>
    <source>
        <strain evidence="6 7">HHB-10118-sp</strain>
    </source>
</reference>
<evidence type="ECO:0000259" key="5">
    <source>
        <dbReference type="PROSITE" id="PS50865"/>
    </source>
</evidence>
<evidence type="ECO:0000256" key="2">
    <source>
        <dbReference type="ARBA" id="ARBA00022771"/>
    </source>
</evidence>
<proteinExistence type="predicted"/>
<dbReference type="InterPro" id="IPR002893">
    <property type="entry name" value="Znf_MYND"/>
</dbReference>
<dbReference type="RefSeq" id="XP_007391174.1">
    <property type="nucleotide sequence ID" value="XM_007391112.1"/>
</dbReference>
<name>K5WR89_PHACS</name>
<keyword evidence="7" id="KW-1185">Reference proteome</keyword>
<dbReference type="Gene3D" id="6.10.140.2220">
    <property type="match status" value="1"/>
</dbReference>
<dbReference type="Proteomes" id="UP000008370">
    <property type="component" value="Unassembled WGS sequence"/>
</dbReference>
<keyword evidence="2 4" id="KW-0863">Zinc-finger</keyword>
<dbReference type="OrthoDB" id="4851849at2759"/>
<keyword evidence="3" id="KW-0862">Zinc</keyword>
<sequence>MVEHTCAWCDEESPNAKRCAGCRKVWYCSKTCQTDHWPRHIFNCKSGQPISTAYYLSSSVWGDEIPVDAQTRIDYGFDKAEKLLNGESGSMLLGLYKGLFYAGVKEKELRLWQREGRLIEGIKATFEALPPRTRGGYYPWFLQHQYLLDGSPPDEDDVTRKTKDRALSMLRNGWIATGGSPHDSTEEIEAKLAALSEERRACHHFYTMLFSQAHPSPDLLAWLHFGFVASSSMGEEMHIARLYIALLNRCTFEEFCVAYETSSISALFDRYDIPLGNSPQFRDVMSGTPHVNKSVWDLKQYVDQLIALQPDAEGLPPLTPSVLCDYGFSNCKSPAERKMLDEMYTQLFAKPGMDPLALHEACIKGQLFDFVKSLIKLGGRSTAVKYARLLRNPYPLPDMEGLRCV</sequence>
<dbReference type="HOGENOM" id="CLU_041565_1_0_1"/>
<evidence type="ECO:0000313" key="6">
    <source>
        <dbReference type="EMBL" id="EKM61774.1"/>
    </source>
</evidence>
<feature type="domain" description="MYND-type" evidence="5">
    <location>
        <begin position="6"/>
        <end position="44"/>
    </location>
</feature>
<dbReference type="SUPFAM" id="SSF144232">
    <property type="entry name" value="HIT/MYND zinc finger-like"/>
    <property type="match status" value="1"/>
</dbReference>
<protein>
    <recommendedName>
        <fullName evidence="5">MYND-type domain-containing protein</fullName>
    </recommendedName>
</protein>
<keyword evidence="1" id="KW-0479">Metal-binding</keyword>
<dbReference type="EMBL" id="JH930468">
    <property type="protein sequence ID" value="EKM61774.1"/>
    <property type="molecule type" value="Genomic_DNA"/>
</dbReference>
<evidence type="ECO:0000256" key="1">
    <source>
        <dbReference type="ARBA" id="ARBA00022723"/>
    </source>
</evidence>
<dbReference type="InterPro" id="IPR024119">
    <property type="entry name" value="TF_DEAF-1"/>
</dbReference>
<dbReference type="GO" id="GO:0000981">
    <property type="term" value="F:DNA-binding transcription factor activity, RNA polymerase II-specific"/>
    <property type="evidence" value="ECO:0007669"/>
    <property type="project" value="TreeGrafter"/>
</dbReference>
<dbReference type="InParanoid" id="K5WR89"/>
<dbReference type="PROSITE" id="PS50865">
    <property type="entry name" value="ZF_MYND_2"/>
    <property type="match status" value="1"/>
</dbReference>
<evidence type="ECO:0000313" key="7">
    <source>
        <dbReference type="Proteomes" id="UP000008370"/>
    </source>
</evidence>
<dbReference type="GO" id="GO:0005634">
    <property type="term" value="C:nucleus"/>
    <property type="evidence" value="ECO:0007669"/>
    <property type="project" value="TreeGrafter"/>
</dbReference>
<gene>
    <name evidence="6" type="ORF">PHACADRAFT_248618</name>
</gene>
<accession>K5WR89</accession>
<evidence type="ECO:0000256" key="3">
    <source>
        <dbReference type="ARBA" id="ARBA00022833"/>
    </source>
</evidence>
<dbReference type="PANTHER" id="PTHR10237:SF14">
    <property type="entry name" value="MYND-TYPE DOMAIN-CONTAINING PROTEIN"/>
    <property type="match status" value="1"/>
</dbReference>
<dbReference type="AlphaFoldDB" id="K5WR89"/>
<dbReference type="GO" id="GO:0008270">
    <property type="term" value="F:zinc ion binding"/>
    <property type="evidence" value="ECO:0007669"/>
    <property type="project" value="UniProtKB-KW"/>
</dbReference>
<dbReference type="KEGG" id="pco:PHACADRAFT_248618"/>
<dbReference type="GeneID" id="18914398"/>
<dbReference type="Pfam" id="PF01753">
    <property type="entry name" value="zf-MYND"/>
    <property type="match status" value="1"/>
</dbReference>
<evidence type="ECO:0000256" key="4">
    <source>
        <dbReference type="PROSITE-ProRule" id="PRU00134"/>
    </source>
</evidence>
<dbReference type="PANTHER" id="PTHR10237">
    <property type="entry name" value="DEFORMED EPIDERMAL AUTOREGULATORY FACTOR 1 HOMOLOG SUPPRESSIN"/>
    <property type="match status" value="1"/>
</dbReference>